<dbReference type="InParanoid" id="A0A2J7R4T6"/>
<evidence type="ECO:0000313" key="1">
    <source>
        <dbReference type="EMBL" id="PNF35847.1"/>
    </source>
</evidence>
<keyword evidence="2" id="KW-1185">Reference proteome</keyword>
<gene>
    <name evidence="1" type="ORF">B7P43_G09402</name>
</gene>
<dbReference type="AlphaFoldDB" id="A0A2J7R4T6"/>
<dbReference type="EMBL" id="NEVH01007402">
    <property type="protein sequence ID" value="PNF35847.1"/>
    <property type="molecule type" value="Genomic_DNA"/>
</dbReference>
<evidence type="ECO:0000313" key="2">
    <source>
        <dbReference type="Proteomes" id="UP000235965"/>
    </source>
</evidence>
<sequence>VFRIPVNGLYNMKTCIRNVISAIPADMVHRTWQELEYCLDVLCATRGAHIKSFTMICHEPHVDSSICLHATIFQNPKGTLWTHCIMTKHCRTF</sequence>
<accession>A0A2J7R4T6</accession>
<name>A0A2J7R4T6_9NEOP</name>
<dbReference type="Proteomes" id="UP000235965">
    <property type="component" value="Unassembled WGS sequence"/>
</dbReference>
<proteinExistence type="predicted"/>
<protein>
    <submittedName>
        <fullName evidence="1">Uncharacterized protein</fullName>
    </submittedName>
</protein>
<feature type="non-terminal residue" evidence="1">
    <location>
        <position position="1"/>
    </location>
</feature>
<reference evidence="1 2" key="1">
    <citation type="submission" date="2017-12" db="EMBL/GenBank/DDBJ databases">
        <title>Hemimetabolous genomes reveal molecular basis of termite eusociality.</title>
        <authorList>
            <person name="Harrison M.C."/>
            <person name="Jongepier E."/>
            <person name="Robertson H.M."/>
            <person name="Arning N."/>
            <person name="Bitard-Feildel T."/>
            <person name="Chao H."/>
            <person name="Childers C.P."/>
            <person name="Dinh H."/>
            <person name="Doddapaneni H."/>
            <person name="Dugan S."/>
            <person name="Gowin J."/>
            <person name="Greiner C."/>
            <person name="Han Y."/>
            <person name="Hu H."/>
            <person name="Hughes D.S.T."/>
            <person name="Huylmans A.-K."/>
            <person name="Kemena C."/>
            <person name="Kremer L.P.M."/>
            <person name="Lee S.L."/>
            <person name="Lopez-Ezquerra A."/>
            <person name="Mallet L."/>
            <person name="Monroy-Kuhn J.M."/>
            <person name="Moser A."/>
            <person name="Murali S.C."/>
            <person name="Muzny D.M."/>
            <person name="Otani S."/>
            <person name="Piulachs M.-D."/>
            <person name="Poelchau M."/>
            <person name="Qu J."/>
            <person name="Schaub F."/>
            <person name="Wada-Katsumata A."/>
            <person name="Worley K.C."/>
            <person name="Xie Q."/>
            <person name="Ylla G."/>
            <person name="Poulsen M."/>
            <person name="Gibbs R.A."/>
            <person name="Schal C."/>
            <person name="Richards S."/>
            <person name="Belles X."/>
            <person name="Korb J."/>
            <person name="Bornberg-Bauer E."/>
        </authorList>
    </citation>
    <scope>NUCLEOTIDE SEQUENCE [LARGE SCALE GENOMIC DNA]</scope>
    <source>
        <tissue evidence="1">Whole body</tissue>
    </source>
</reference>
<organism evidence="1 2">
    <name type="scientific">Cryptotermes secundus</name>
    <dbReference type="NCBI Taxonomy" id="105785"/>
    <lineage>
        <taxon>Eukaryota</taxon>
        <taxon>Metazoa</taxon>
        <taxon>Ecdysozoa</taxon>
        <taxon>Arthropoda</taxon>
        <taxon>Hexapoda</taxon>
        <taxon>Insecta</taxon>
        <taxon>Pterygota</taxon>
        <taxon>Neoptera</taxon>
        <taxon>Polyneoptera</taxon>
        <taxon>Dictyoptera</taxon>
        <taxon>Blattodea</taxon>
        <taxon>Blattoidea</taxon>
        <taxon>Termitoidae</taxon>
        <taxon>Kalotermitidae</taxon>
        <taxon>Cryptotermitinae</taxon>
        <taxon>Cryptotermes</taxon>
    </lineage>
</organism>
<comment type="caution">
    <text evidence="1">The sequence shown here is derived from an EMBL/GenBank/DDBJ whole genome shotgun (WGS) entry which is preliminary data.</text>
</comment>